<evidence type="ECO:0000256" key="5">
    <source>
        <dbReference type="SAM" id="MobiDB-lite"/>
    </source>
</evidence>
<dbReference type="Gene3D" id="3.40.1490.10">
    <property type="entry name" value="Bit1"/>
    <property type="match status" value="1"/>
</dbReference>
<comment type="similarity">
    <text evidence="3">Belongs to the PTH2 family.</text>
</comment>
<organism evidence="7 8">
    <name type="scientific">Bifiguratus adelaidae</name>
    <dbReference type="NCBI Taxonomy" id="1938954"/>
    <lineage>
        <taxon>Eukaryota</taxon>
        <taxon>Fungi</taxon>
        <taxon>Fungi incertae sedis</taxon>
        <taxon>Mucoromycota</taxon>
        <taxon>Mucoromycotina</taxon>
        <taxon>Endogonomycetes</taxon>
        <taxon>Endogonales</taxon>
        <taxon>Endogonales incertae sedis</taxon>
        <taxon>Bifiguratus</taxon>
    </lineage>
</organism>
<dbReference type="GO" id="GO:0005829">
    <property type="term" value="C:cytosol"/>
    <property type="evidence" value="ECO:0007669"/>
    <property type="project" value="TreeGrafter"/>
</dbReference>
<evidence type="ECO:0000313" key="8">
    <source>
        <dbReference type="Proteomes" id="UP000242875"/>
    </source>
</evidence>
<evidence type="ECO:0000256" key="2">
    <source>
        <dbReference type="ARBA" id="ARBA00022801"/>
    </source>
</evidence>
<name>A0A261XUT1_9FUNG</name>
<evidence type="ECO:0000313" key="7">
    <source>
        <dbReference type="EMBL" id="OZJ02126.1"/>
    </source>
</evidence>
<keyword evidence="6" id="KW-1133">Transmembrane helix</keyword>
<feature type="region of interest" description="Disordered" evidence="5">
    <location>
        <begin position="37"/>
        <end position="69"/>
    </location>
</feature>
<dbReference type="OrthoDB" id="1733656at2759"/>
<dbReference type="AlphaFoldDB" id="A0A261XUT1"/>
<keyword evidence="6" id="KW-0472">Membrane</keyword>
<dbReference type="CDD" id="cd02430">
    <property type="entry name" value="PTH2"/>
    <property type="match status" value="1"/>
</dbReference>
<gene>
    <name evidence="7" type="ORF">BZG36_04734</name>
</gene>
<dbReference type="EMBL" id="MVBO01000187">
    <property type="protein sequence ID" value="OZJ02126.1"/>
    <property type="molecule type" value="Genomic_DNA"/>
</dbReference>
<dbReference type="FunFam" id="3.40.1490.10:FF:000001">
    <property type="entry name" value="Peptidyl-tRNA hydrolase 2"/>
    <property type="match status" value="1"/>
</dbReference>
<keyword evidence="6" id="KW-0812">Transmembrane</keyword>
<proteinExistence type="inferred from homology"/>
<protein>
    <recommendedName>
        <fullName evidence="1">peptidyl-tRNA hydrolase</fullName>
        <ecNumber evidence="1">3.1.1.29</ecNumber>
    </recommendedName>
</protein>
<dbReference type="Proteomes" id="UP000242875">
    <property type="component" value="Unassembled WGS sequence"/>
</dbReference>
<comment type="catalytic activity">
    <reaction evidence="4">
        <text>an N-acyl-L-alpha-aminoacyl-tRNA + H2O = an N-acyl-L-amino acid + a tRNA + H(+)</text>
        <dbReference type="Rhea" id="RHEA:54448"/>
        <dbReference type="Rhea" id="RHEA-COMP:10123"/>
        <dbReference type="Rhea" id="RHEA-COMP:13883"/>
        <dbReference type="ChEBI" id="CHEBI:15377"/>
        <dbReference type="ChEBI" id="CHEBI:15378"/>
        <dbReference type="ChEBI" id="CHEBI:59874"/>
        <dbReference type="ChEBI" id="CHEBI:78442"/>
        <dbReference type="ChEBI" id="CHEBI:138191"/>
        <dbReference type="EC" id="3.1.1.29"/>
    </reaction>
</comment>
<evidence type="ECO:0000256" key="6">
    <source>
        <dbReference type="SAM" id="Phobius"/>
    </source>
</evidence>
<comment type="caution">
    <text evidence="7">The sequence shown here is derived from an EMBL/GenBank/DDBJ whole genome shotgun (WGS) entry which is preliminary data.</text>
</comment>
<accession>A0A261XUT1</accession>
<dbReference type="InterPro" id="IPR002833">
    <property type="entry name" value="PTH2"/>
</dbReference>
<dbReference type="PANTHER" id="PTHR12649:SF11">
    <property type="entry name" value="PEPTIDYL-TRNA HYDROLASE 2, MITOCHONDRIAL"/>
    <property type="match status" value="1"/>
</dbReference>
<dbReference type="GO" id="GO:0004045">
    <property type="term" value="F:peptidyl-tRNA hydrolase activity"/>
    <property type="evidence" value="ECO:0007669"/>
    <property type="project" value="UniProtKB-EC"/>
</dbReference>
<dbReference type="SUPFAM" id="SSF102462">
    <property type="entry name" value="Peptidyl-tRNA hydrolase II"/>
    <property type="match status" value="1"/>
</dbReference>
<evidence type="ECO:0000256" key="3">
    <source>
        <dbReference type="ARBA" id="ARBA00038050"/>
    </source>
</evidence>
<evidence type="ECO:0000256" key="4">
    <source>
        <dbReference type="ARBA" id="ARBA00048707"/>
    </source>
</evidence>
<feature type="transmembrane region" description="Helical" evidence="6">
    <location>
        <begin position="15"/>
        <end position="35"/>
    </location>
</feature>
<reference evidence="7 8" key="1">
    <citation type="journal article" date="2017" name="Mycologia">
        <title>Bifiguratus adelaidae, gen. et sp. nov., a new member of Mucoromycotina in endophytic and soil-dwelling habitats.</title>
        <authorList>
            <person name="Torres-Cruz T.J."/>
            <person name="Billingsley Tobias T.L."/>
            <person name="Almatruk M."/>
            <person name="Hesse C."/>
            <person name="Kuske C.R."/>
            <person name="Desiro A."/>
            <person name="Benucci G.M."/>
            <person name="Bonito G."/>
            <person name="Stajich J.E."/>
            <person name="Dunlap C."/>
            <person name="Arnold A.E."/>
            <person name="Porras-Alfaro A."/>
        </authorList>
    </citation>
    <scope>NUCLEOTIDE SEQUENCE [LARGE SCALE GENOMIC DNA]</scope>
    <source>
        <strain evidence="7 8">AZ0501</strain>
    </source>
</reference>
<dbReference type="NCBIfam" id="TIGR00283">
    <property type="entry name" value="arch_pth2"/>
    <property type="match status" value="1"/>
</dbReference>
<dbReference type="InterPro" id="IPR023476">
    <property type="entry name" value="Pep_tRNA_hydro_II_dom_sf"/>
</dbReference>
<keyword evidence="2" id="KW-0378">Hydrolase</keyword>
<keyword evidence="8" id="KW-1185">Reference proteome</keyword>
<dbReference type="EC" id="3.1.1.29" evidence="1"/>
<sequence length="182" mass="19622">MFGSGVPDWAANINTTHVIVAAVLGYALGILSAGYGPDKQSRRTSVDSASNVESDSDSEGGPPTEDVIDPRRYHNFKLISSPLLKFVQCSHATLACYKSLQKTQPEMLSRWERTGQAKITLKVDSEEAMLELQRQARLMGLCAHTIADAGRTQIAAGSRTVLAIGPGPVQIVDQVSGHLKLY</sequence>
<evidence type="ECO:0000256" key="1">
    <source>
        <dbReference type="ARBA" id="ARBA00013260"/>
    </source>
</evidence>
<dbReference type="PANTHER" id="PTHR12649">
    <property type="entry name" value="PEPTIDYL-TRNA HYDROLASE 2"/>
    <property type="match status" value="1"/>
</dbReference>
<dbReference type="Pfam" id="PF01981">
    <property type="entry name" value="PTH2"/>
    <property type="match status" value="1"/>
</dbReference>